<comment type="caution">
    <text evidence="2">The sequence shown here is derived from an EMBL/GenBank/DDBJ whole genome shotgun (WGS) entry which is preliminary data.</text>
</comment>
<keyword evidence="3" id="KW-1185">Reference proteome</keyword>
<gene>
    <name evidence="2" type="ORF">P3G67_05785</name>
</gene>
<evidence type="ECO:0000313" key="2">
    <source>
        <dbReference type="EMBL" id="MDF3288749.1"/>
    </source>
</evidence>
<dbReference type="PRINTS" id="PR00111">
    <property type="entry name" value="ABHYDROLASE"/>
</dbReference>
<dbReference type="Gene3D" id="3.40.50.1820">
    <property type="entry name" value="alpha/beta hydrolase"/>
    <property type="match status" value="1"/>
</dbReference>
<feature type="domain" description="AB hydrolase-1" evidence="1">
    <location>
        <begin position="26"/>
        <end position="140"/>
    </location>
</feature>
<name>A0ABT5ZFZ9_9ACTN</name>
<dbReference type="RefSeq" id="WP_276092498.1">
    <property type="nucleotide sequence ID" value="NZ_JARJBC010000003.1"/>
</dbReference>
<evidence type="ECO:0000313" key="3">
    <source>
        <dbReference type="Proteomes" id="UP001216579"/>
    </source>
</evidence>
<keyword evidence="2" id="KW-0378">Hydrolase</keyword>
<dbReference type="Proteomes" id="UP001216579">
    <property type="component" value="Unassembled WGS sequence"/>
</dbReference>
<accession>A0ABT5ZFZ9</accession>
<dbReference type="PANTHER" id="PTHR43798:SF33">
    <property type="entry name" value="HYDROLASE, PUTATIVE (AFU_ORTHOLOGUE AFUA_2G14860)-RELATED"/>
    <property type="match status" value="1"/>
</dbReference>
<dbReference type="EMBL" id="JARJBC010000003">
    <property type="protein sequence ID" value="MDF3288749.1"/>
    <property type="molecule type" value="Genomic_DNA"/>
</dbReference>
<dbReference type="InterPro" id="IPR029058">
    <property type="entry name" value="AB_hydrolase_fold"/>
</dbReference>
<dbReference type="InterPro" id="IPR000073">
    <property type="entry name" value="AB_hydrolase_1"/>
</dbReference>
<dbReference type="Pfam" id="PF00561">
    <property type="entry name" value="Abhydrolase_1"/>
    <property type="match status" value="1"/>
</dbReference>
<protein>
    <submittedName>
        <fullName evidence="2">Alpha/beta hydrolase</fullName>
    </submittedName>
</protein>
<dbReference type="InterPro" id="IPR050266">
    <property type="entry name" value="AB_hydrolase_sf"/>
</dbReference>
<dbReference type="GO" id="GO:0016787">
    <property type="term" value="F:hydrolase activity"/>
    <property type="evidence" value="ECO:0007669"/>
    <property type="project" value="UniProtKB-KW"/>
</dbReference>
<dbReference type="SUPFAM" id="SSF53474">
    <property type="entry name" value="alpha/beta-Hydrolases"/>
    <property type="match status" value="1"/>
</dbReference>
<sequence>MATAELHIPVGDGSLRALRFGTGPRLVLAVHGITGSAMAFRAVARQLPEEYSLFALDLRGRGGSAGLPGPYGLGRHADDVRRAAELLGVEDKLTLVGHSMGAYVALRAAAAWPELFDRLLLVDGGLPLPTPPGADPDRVLDATLGPMLGRLGRTFDSAAAHLDLFRAHPALGPYWNEDIEAYVRADLTGADGSWRSRVSVDAVRADGRDLLTSSARVAADLERLSLPALLVYAPLGMFDRAPGLLPTGLVARWRDRVASLRTELLPGCNHYTIVLGEPARLLARRLAERQGDAPS</sequence>
<reference evidence="2 3" key="1">
    <citation type="submission" date="2023-03" db="EMBL/GenBank/DDBJ databases">
        <title>Draft genome sequence of Streptomyces sp. RB6PN23 isolated from peat swamp forest in Thailand.</title>
        <authorList>
            <person name="Klaysubun C."/>
            <person name="Duangmal K."/>
        </authorList>
    </citation>
    <scope>NUCLEOTIDE SEQUENCE [LARGE SCALE GENOMIC DNA]</scope>
    <source>
        <strain evidence="2 3">RB6PN23</strain>
    </source>
</reference>
<proteinExistence type="predicted"/>
<organism evidence="2 3">
    <name type="scientific">Streptomyces silvisoli</name>
    <dbReference type="NCBI Taxonomy" id="3034235"/>
    <lineage>
        <taxon>Bacteria</taxon>
        <taxon>Bacillati</taxon>
        <taxon>Actinomycetota</taxon>
        <taxon>Actinomycetes</taxon>
        <taxon>Kitasatosporales</taxon>
        <taxon>Streptomycetaceae</taxon>
        <taxon>Streptomyces</taxon>
    </lineage>
</organism>
<evidence type="ECO:0000259" key="1">
    <source>
        <dbReference type="Pfam" id="PF00561"/>
    </source>
</evidence>
<dbReference type="PANTHER" id="PTHR43798">
    <property type="entry name" value="MONOACYLGLYCEROL LIPASE"/>
    <property type="match status" value="1"/>
</dbReference>